<organism evidence="1 2">
    <name type="scientific">Dendrolimus kikuchii</name>
    <dbReference type="NCBI Taxonomy" id="765133"/>
    <lineage>
        <taxon>Eukaryota</taxon>
        <taxon>Metazoa</taxon>
        <taxon>Ecdysozoa</taxon>
        <taxon>Arthropoda</taxon>
        <taxon>Hexapoda</taxon>
        <taxon>Insecta</taxon>
        <taxon>Pterygota</taxon>
        <taxon>Neoptera</taxon>
        <taxon>Endopterygota</taxon>
        <taxon>Lepidoptera</taxon>
        <taxon>Glossata</taxon>
        <taxon>Ditrysia</taxon>
        <taxon>Bombycoidea</taxon>
        <taxon>Lasiocampidae</taxon>
        <taxon>Dendrolimus</taxon>
    </lineage>
</organism>
<proteinExistence type="predicted"/>
<protein>
    <submittedName>
        <fullName evidence="1">Uncharacterized protein</fullName>
    </submittedName>
</protein>
<comment type="caution">
    <text evidence="1">The sequence shown here is derived from an EMBL/GenBank/DDBJ whole genome shotgun (WGS) entry which is preliminary data.</text>
</comment>
<reference evidence="1 2" key="1">
    <citation type="journal article" date="2021" name="Front. Genet.">
        <title>Chromosome-Level Genome Assembly Reveals Significant Gene Expansion in the Toll and IMD Signaling Pathways of Dendrolimus kikuchii.</title>
        <authorList>
            <person name="Zhou J."/>
            <person name="Wu P."/>
            <person name="Xiong Z."/>
            <person name="Liu N."/>
            <person name="Zhao N."/>
            <person name="Ji M."/>
            <person name="Qiu Y."/>
            <person name="Yang B."/>
        </authorList>
    </citation>
    <scope>NUCLEOTIDE SEQUENCE [LARGE SCALE GENOMIC DNA]</scope>
    <source>
        <strain evidence="1">Ann1</strain>
    </source>
</reference>
<gene>
    <name evidence="1" type="ORF">K1T71_009000</name>
</gene>
<dbReference type="EMBL" id="CM034401">
    <property type="protein sequence ID" value="KAJ0175841.1"/>
    <property type="molecule type" value="Genomic_DNA"/>
</dbReference>
<accession>A0ACC1CW61</accession>
<sequence>MLLACLFACVTAAHALRVGVGISDVTGPPAEIAFMGYANFEQTGHGIHLRQFARAFVFEEDSGDDHQRFVFVSVDAAMMGHGVRREVIKRLQKQYGAIYNENNVIISGTHTHSTPGGFLMDFLFDLPILGFVKETYMAYIIGIYKSIVIAHSKLTKARMEYSETEVLDANINRSPTSYLRNPPEERAMYEYDVDKTLAQVRFITPSNNILGVINWFAVHPTSMNNTNKLVSSDNVGYASILMEKALNGNNTLPGKGTIVCAFASTNLGDVSPNTRGPRCEFSGKRCDQEKFLCKGHKERCFASGPGRDMFESTQIIATKLYEGAMKALRQPGEDLTGSVRIVHQFVTMPEQEAYAYNAVTGKFNSSSKVSGCLPAMGYSFAAGTTDGPGAFDFTQGTTTSNPLWNAVRDFIAEPTNEDILCHKPKPILLATGRANFPYEWQPHTVSCSVARIGGFFIAAVPGEFTTMSGRRLRRVISKTTNEAKKVVIAGLSNVYSDYITTPEEYQAQRYEAASTIFGPHTLDIYLNKYAELTNDLVEEKTPDPGPSPPDLSNQQISLVPPVIWDSAPWRKEFGDCLQQPEKQYSYGDVVVASFVSGHPRNSIRHGRWYLAVERLESEEDDAWVVVATDADWETKYIWHRDSKFLGTSHAVIEWEIPVGTPSGIYRIHHYGNYKYVLGGIYPYHGFTDVFEIAFFARMPLSLTAKVIITVVVLGVAGGMATVITLIVLDNNSSENGGTDSGPIPTPSYSNGYEVGVGIADMTGPCVEITFMGYAELSQSGRGIHTRQFSRAFIFVQGDTRVVLVTAEVQSIGIAVRREVVRNLQQRYGDMYNLRNVILTGTHTHSAPGGYLVDFLLDVSILGFSRETYEAYVDGITRSIVRAHENIVPARMLLSHSRVTGAHKNRSPYSYNYNPQQERARYESNTDDLLTQVRILKADGSLHGVLSWFAVHTTSMNMTNQLISSDNLGYAAMKMEEELNPGSLVGKVNIVAGFFSSNLGDVSPNIRGARCEFSADQCDNHFVLCGAGERCYSEGPGEDMFESTKLIGTAVFEGAMRALEAPGEELDGKLAVVHQFIEMANEVVPKYDPVTGTFDINEPVGGCVPAMGYSFASGTIDGANTLNITQGTTEGNPLLDIVAGLVGRPTDEDIACHAPKPILLATGRANFPIPWHPHIASASVIWLGNLVILGVPGEPTTMAGRRMKAAVENVMETHGYSPKVVVSGLTNEYIHYVSTFEEYQIQRYEAASTIYGPNTLDIFINKFVELTSAAIEGGDVESGPLPEDYRDGTISLITPVIFDTSPIGRDFGDVLTQPPSTVRRGETVSATFVAANPRNDLKQEESHAVVERFELGNWSVIANDADWNTKFHWERLSTITGTSQVTFEWKVPENTIVAPHRMVYYGASRSLVGRITQFNVIIGLITFLK</sequence>
<dbReference type="Proteomes" id="UP000824533">
    <property type="component" value="Linkage Group LG15"/>
</dbReference>
<name>A0ACC1CW61_9NEOP</name>
<evidence type="ECO:0000313" key="2">
    <source>
        <dbReference type="Proteomes" id="UP000824533"/>
    </source>
</evidence>
<evidence type="ECO:0000313" key="1">
    <source>
        <dbReference type="EMBL" id="KAJ0175841.1"/>
    </source>
</evidence>
<keyword evidence="2" id="KW-1185">Reference proteome</keyword>